<keyword evidence="2" id="KW-0479">Metal-binding</keyword>
<comment type="caution">
    <text evidence="5">The sequence shown here is derived from an EMBL/GenBank/DDBJ whole genome shotgun (WGS) entry which is preliminary data.</text>
</comment>
<comment type="similarity">
    <text evidence="1">Belongs to the SurE nucleotidase family.</text>
</comment>
<dbReference type="InterPro" id="IPR002828">
    <property type="entry name" value="SurE-like_Pase/nucleotidase"/>
</dbReference>
<evidence type="ECO:0000313" key="6">
    <source>
        <dbReference type="Proteomes" id="UP001326199"/>
    </source>
</evidence>
<sequence>MKGADHKTRIKRMARSQWYSLSVPANLPGVETFKMRSQILLALLPALGTEAIRIIHANDDGWAELYTRSFHDALVAAGHDTVLAAPAENKSGTASSDAEPSPRTIACQYDSCPANTNQPIGRNESSPRLNWVNSFPVTSMRYGIDTIAPPFWHGQAPELAVSGPNVGSNVYVQVHFSGTVGAAVFAAKERRLPAIAFSGLSSGTLAWNTIPVPTRSLVYAQVASKLVDAVVSSGKPYLPEDVFLNVNLPKVEGKCTDPHNFKFVLSRINVGLFSAKDVYHCGTDRLPLEASVALSDDCLVSVSVGDANDKTTAPKEKQDIVLNKLRGLFTCLP</sequence>
<proteinExistence type="inferred from homology"/>
<reference evidence="5 6" key="1">
    <citation type="journal article" date="2023" name="bioRxiv">
        <title>High-quality genome assemblies of four members of thePodospora anserinaspecies complex.</title>
        <authorList>
            <person name="Ament-Velasquez S.L."/>
            <person name="Vogan A.A."/>
            <person name="Wallerman O."/>
            <person name="Hartmann F."/>
            <person name="Gautier V."/>
            <person name="Silar P."/>
            <person name="Giraud T."/>
            <person name="Johannesson H."/>
        </authorList>
    </citation>
    <scope>NUCLEOTIDE SEQUENCE [LARGE SCALE GENOMIC DNA]</scope>
    <source>
        <strain evidence="5 6">CBS 411.78</strain>
    </source>
</reference>
<gene>
    <name evidence="5" type="ORF">QC763_611300</name>
</gene>
<protein>
    <recommendedName>
        <fullName evidence="4">Survival protein SurE-like phosphatase/nucleotidase domain-containing protein</fullName>
    </recommendedName>
</protein>
<dbReference type="EMBL" id="JAFFHB010000008">
    <property type="protein sequence ID" value="KAK4662410.1"/>
    <property type="molecule type" value="Genomic_DNA"/>
</dbReference>
<dbReference type="InterPro" id="IPR030048">
    <property type="entry name" value="SurE"/>
</dbReference>
<evidence type="ECO:0000256" key="3">
    <source>
        <dbReference type="ARBA" id="ARBA00022801"/>
    </source>
</evidence>
<organism evidence="5 6">
    <name type="scientific">Podospora pseudopauciseta</name>
    <dbReference type="NCBI Taxonomy" id="2093780"/>
    <lineage>
        <taxon>Eukaryota</taxon>
        <taxon>Fungi</taxon>
        <taxon>Dikarya</taxon>
        <taxon>Ascomycota</taxon>
        <taxon>Pezizomycotina</taxon>
        <taxon>Sordariomycetes</taxon>
        <taxon>Sordariomycetidae</taxon>
        <taxon>Sordariales</taxon>
        <taxon>Podosporaceae</taxon>
        <taxon>Podospora</taxon>
    </lineage>
</organism>
<keyword evidence="3" id="KW-0378">Hydrolase</keyword>
<dbReference type="PANTHER" id="PTHR30457:SF0">
    <property type="entry name" value="PHOSPHATASE, PUTATIVE (AFU_ORTHOLOGUE AFUA_4G01070)-RELATED"/>
    <property type="match status" value="1"/>
</dbReference>
<dbReference type="GeneID" id="87935295"/>
<evidence type="ECO:0000256" key="1">
    <source>
        <dbReference type="ARBA" id="ARBA00011062"/>
    </source>
</evidence>
<dbReference type="Gene3D" id="3.40.1210.10">
    <property type="entry name" value="Survival protein SurE-like phosphatase/nucleotidase"/>
    <property type="match status" value="1"/>
</dbReference>
<evidence type="ECO:0000259" key="4">
    <source>
        <dbReference type="Pfam" id="PF01975"/>
    </source>
</evidence>
<feature type="domain" description="Survival protein SurE-like phosphatase/nucleotidase" evidence="4">
    <location>
        <begin position="54"/>
        <end position="253"/>
    </location>
</feature>
<keyword evidence="6" id="KW-1185">Reference proteome</keyword>
<evidence type="ECO:0000313" key="5">
    <source>
        <dbReference type="EMBL" id="KAK4662410.1"/>
    </source>
</evidence>
<evidence type="ECO:0000256" key="2">
    <source>
        <dbReference type="ARBA" id="ARBA00022723"/>
    </source>
</evidence>
<accession>A0ABR0H309</accession>
<dbReference type="PANTHER" id="PTHR30457">
    <property type="entry name" value="5'-NUCLEOTIDASE SURE"/>
    <property type="match status" value="1"/>
</dbReference>
<dbReference type="InterPro" id="IPR036523">
    <property type="entry name" value="SurE-like_sf"/>
</dbReference>
<dbReference type="Pfam" id="PF01975">
    <property type="entry name" value="SurE"/>
    <property type="match status" value="1"/>
</dbReference>
<dbReference type="Proteomes" id="UP001326199">
    <property type="component" value="Unassembled WGS sequence"/>
</dbReference>
<dbReference type="SUPFAM" id="SSF64167">
    <property type="entry name" value="SurE-like"/>
    <property type="match status" value="1"/>
</dbReference>
<dbReference type="RefSeq" id="XP_062762376.1">
    <property type="nucleotide sequence ID" value="XM_062914952.1"/>
</dbReference>
<name>A0ABR0H309_9PEZI</name>